<keyword evidence="4" id="KW-1185">Reference proteome</keyword>
<evidence type="ECO:0000256" key="1">
    <source>
        <dbReference type="ARBA" id="ARBA00009091"/>
    </source>
</evidence>
<dbReference type="AlphaFoldDB" id="A0A411ECC3"/>
<evidence type="ECO:0000313" key="3">
    <source>
        <dbReference type="EMBL" id="QBA65382.1"/>
    </source>
</evidence>
<gene>
    <name evidence="3" type="ORF">EQY75_13075</name>
</gene>
<dbReference type="Proteomes" id="UP000290889">
    <property type="component" value="Chromosome"/>
</dbReference>
<keyword evidence="2" id="KW-0732">Signal</keyword>
<dbReference type="Gene3D" id="3.30.910.20">
    <property type="entry name" value="Skp domain"/>
    <property type="match status" value="1"/>
</dbReference>
<reference evidence="3 4" key="1">
    <citation type="submission" date="2019-01" db="EMBL/GenBank/DDBJ databases">
        <title>Muriicola soli sp. nov., isolated from soil.</title>
        <authorList>
            <person name="Kang H.J."/>
            <person name="Kim S.B."/>
        </authorList>
    </citation>
    <scope>NUCLEOTIDE SEQUENCE [LARGE SCALE GENOMIC DNA]</scope>
    <source>
        <strain evidence="3 4">MMS17-SY002</strain>
    </source>
</reference>
<evidence type="ECO:0000313" key="4">
    <source>
        <dbReference type="Proteomes" id="UP000290889"/>
    </source>
</evidence>
<name>A0A411ECC3_9FLAO</name>
<dbReference type="PANTHER" id="PTHR35089">
    <property type="entry name" value="CHAPERONE PROTEIN SKP"/>
    <property type="match status" value="1"/>
</dbReference>
<accession>A0A411ECC3</accession>
<dbReference type="Pfam" id="PF03938">
    <property type="entry name" value="OmpH"/>
    <property type="match status" value="1"/>
</dbReference>
<dbReference type="GO" id="GO:0050821">
    <property type="term" value="P:protein stabilization"/>
    <property type="evidence" value="ECO:0007669"/>
    <property type="project" value="TreeGrafter"/>
</dbReference>
<dbReference type="GO" id="GO:0005829">
    <property type="term" value="C:cytosol"/>
    <property type="evidence" value="ECO:0007669"/>
    <property type="project" value="TreeGrafter"/>
</dbReference>
<protein>
    <submittedName>
        <fullName evidence="3">OmpH family outer membrane protein</fullName>
    </submittedName>
</protein>
<dbReference type="RefSeq" id="WP_129606561.1">
    <property type="nucleotide sequence ID" value="NZ_CP035544.1"/>
</dbReference>
<dbReference type="EMBL" id="CP035544">
    <property type="protein sequence ID" value="QBA65382.1"/>
    <property type="molecule type" value="Genomic_DNA"/>
</dbReference>
<dbReference type="GO" id="GO:0051082">
    <property type="term" value="F:unfolded protein binding"/>
    <property type="evidence" value="ECO:0007669"/>
    <property type="project" value="InterPro"/>
</dbReference>
<dbReference type="PANTHER" id="PTHR35089:SF1">
    <property type="entry name" value="CHAPERONE PROTEIN SKP"/>
    <property type="match status" value="1"/>
</dbReference>
<dbReference type="OrthoDB" id="1145062at2"/>
<dbReference type="KEGG" id="mur:EQY75_13075"/>
<dbReference type="SMART" id="SM00935">
    <property type="entry name" value="OmpH"/>
    <property type="match status" value="1"/>
</dbReference>
<sequence>MKRLLLALVVILTWSCQQDKIGYVNNVRLMDGYKEKVAVEERFAERRKAFDMKRDSISRQFQMEAEAIEAQIQSMSQTKAQETYAALQQKGQQIGQQLQQQEQQLQLMGQADMDSVVEKVKREITAFGKANGYTYILGGGEGGSVLFGAESKDLTDEILKVLNEEKQQ</sequence>
<evidence type="ECO:0000256" key="2">
    <source>
        <dbReference type="ARBA" id="ARBA00022729"/>
    </source>
</evidence>
<comment type="similarity">
    <text evidence="1">Belongs to the Skp family.</text>
</comment>
<dbReference type="InterPro" id="IPR005632">
    <property type="entry name" value="Chaperone_Skp"/>
</dbReference>
<organism evidence="3 4">
    <name type="scientific">Muriicola soli</name>
    <dbReference type="NCBI Taxonomy" id="2507538"/>
    <lineage>
        <taxon>Bacteria</taxon>
        <taxon>Pseudomonadati</taxon>
        <taxon>Bacteroidota</taxon>
        <taxon>Flavobacteriia</taxon>
        <taxon>Flavobacteriales</taxon>
        <taxon>Flavobacteriaceae</taxon>
        <taxon>Muriicola</taxon>
    </lineage>
</organism>
<dbReference type="SUPFAM" id="SSF111384">
    <property type="entry name" value="OmpH-like"/>
    <property type="match status" value="1"/>
</dbReference>
<dbReference type="InterPro" id="IPR024930">
    <property type="entry name" value="Skp_dom_sf"/>
</dbReference>
<proteinExistence type="inferred from homology"/>